<accession>A0A1S0TUJ5</accession>
<organism evidence="1">
    <name type="scientific">Loa loa</name>
    <name type="common">Eye worm</name>
    <name type="synonym">Filaria loa</name>
    <dbReference type="NCBI Taxonomy" id="7209"/>
    <lineage>
        <taxon>Eukaryota</taxon>
        <taxon>Metazoa</taxon>
        <taxon>Ecdysozoa</taxon>
        <taxon>Nematoda</taxon>
        <taxon>Chromadorea</taxon>
        <taxon>Rhabditida</taxon>
        <taxon>Spirurina</taxon>
        <taxon>Spiruromorpha</taxon>
        <taxon>Filarioidea</taxon>
        <taxon>Onchocercidae</taxon>
        <taxon>Loa</taxon>
    </lineage>
</organism>
<dbReference type="OrthoDB" id="10431353at2759"/>
<dbReference type="EMBL" id="JH712435">
    <property type="protein sequence ID" value="EFO20445.1"/>
    <property type="molecule type" value="Genomic_DNA"/>
</dbReference>
<reference evidence="1" key="1">
    <citation type="submission" date="2012-04" db="EMBL/GenBank/DDBJ databases">
        <title>The Genome Sequence of Loa loa.</title>
        <authorList>
            <consortium name="The Broad Institute Genome Sequencing Platform"/>
            <consortium name="Broad Institute Genome Sequencing Center for Infectious Disease"/>
            <person name="Nutman T.B."/>
            <person name="Fink D.L."/>
            <person name="Russ C."/>
            <person name="Young S."/>
            <person name="Zeng Q."/>
            <person name="Gargeya S."/>
            <person name="Alvarado L."/>
            <person name="Berlin A."/>
            <person name="Chapman S.B."/>
            <person name="Chen Z."/>
            <person name="Freedman E."/>
            <person name="Gellesch M."/>
            <person name="Goldberg J."/>
            <person name="Griggs A."/>
            <person name="Gujja S."/>
            <person name="Heilman E.R."/>
            <person name="Heiman D."/>
            <person name="Howarth C."/>
            <person name="Mehta T."/>
            <person name="Neiman D."/>
            <person name="Pearson M."/>
            <person name="Roberts A."/>
            <person name="Saif S."/>
            <person name="Shea T."/>
            <person name="Shenoy N."/>
            <person name="Sisk P."/>
            <person name="Stolte C."/>
            <person name="Sykes S."/>
            <person name="White J."/>
            <person name="Yandava C."/>
            <person name="Haas B."/>
            <person name="Henn M.R."/>
            <person name="Nusbaum C."/>
            <person name="Birren B."/>
        </authorList>
    </citation>
    <scope>NUCLEOTIDE SEQUENCE [LARGE SCALE GENOMIC DNA]</scope>
</reference>
<proteinExistence type="predicted"/>
<dbReference type="RefSeq" id="XP_003143623.1">
    <property type="nucleotide sequence ID" value="XM_003143575.1"/>
</dbReference>
<dbReference type="AlphaFoldDB" id="A0A1S0TUJ5"/>
<dbReference type="KEGG" id="loa:LOAG_08043"/>
<protein>
    <submittedName>
        <fullName evidence="1">Uncharacterized protein</fullName>
    </submittedName>
</protein>
<dbReference type="CTD" id="9945470"/>
<dbReference type="InParanoid" id="A0A1S0TUJ5"/>
<name>A0A1S0TUJ5_LOALO</name>
<evidence type="ECO:0000313" key="1">
    <source>
        <dbReference type="EMBL" id="EFO20445.1"/>
    </source>
</evidence>
<gene>
    <name evidence="1" type="ORF">LOAG_08043</name>
</gene>
<sequence>MDEHAVNDIEMDGIFIGNNYIHEMLSPNNSGYFALQTVHSTVRIHYIQSTGYYAIHILSDTLENGFYQYFVTLNSYPYIIEKVEQKLQTTTAIIQEIFSKKTEKKLITKSLAKINYKPFIIDKNDNETIVLNHHIVTHPNGLIEEDGYVHRMTCNTFL</sequence>
<dbReference type="GeneID" id="9945470"/>